<evidence type="ECO:0000313" key="1">
    <source>
        <dbReference type="EMBL" id="MBC8628202.1"/>
    </source>
</evidence>
<dbReference type="RefSeq" id="WP_117455931.1">
    <property type="nucleotide sequence ID" value="NZ_JACRTP010000002.1"/>
</dbReference>
<proteinExistence type="predicted"/>
<dbReference type="Proteomes" id="UP000661649">
    <property type="component" value="Unassembled WGS sequence"/>
</dbReference>
<evidence type="ECO:0008006" key="3">
    <source>
        <dbReference type="Google" id="ProtNLM"/>
    </source>
</evidence>
<evidence type="ECO:0000313" key="2">
    <source>
        <dbReference type="Proteomes" id="UP000661649"/>
    </source>
</evidence>
<comment type="caution">
    <text evidence="1">The sequence shown here is derived from an EMBL/GenBank/DDBJ whole genome shotgun (WGS) entry which is preliminary data.</text>
</comment>
<dbReference type="EMBL" id="JACRTP010000002">
    <property type="protein sequence ID" value="MBC8628202.1"/>
    <property type="molecule type" value="Genomic_DNA"/>
</dbReference>
<keyword evidence="2" id="KW-1185">Reference proteome</keyword>
<protein>
    <recommendedName>
        <fullName evidence="3">PH domain-containing protein</fullName>
    </recommendedName>
</protein>
<accession>A0ABR7PAA1</accession>
<reference evidence="1 2" key="1">
    <citation type="submission" date="2020-08" db="EMBL/GenBank/DDBJ databases">
        <title>Genome public.</title>
        <authorList>
            <person name="Liu C."/>
            <person name="Sun Q."/>
        </authorList>
    </citation>
    <scope>NUCLEOTIDE SEQUENCE [LARGE SCALE GENOMIC DNA]</scope>
    <source>
        <strain evidence="1 2">3_YM_SP_D4_24.mj</strain>
    </source>
</reference>
<sequence length="174" mass="20312">MNHELYEEAIHSDVLSEKLISQLLESMEYSSISFINWSIEVLKLIRVRIERGDKIKDEVSGEIYTKKSFHAFVKKHFSSYIESQVFADPAKAEKIYFSLEPCKDGEYNLVMAESSKKKVYEWISSLNERFSLVEMISTGIVYIKDIRSNTYQPFISKNGKYCHYNKETGHIVEV</sequence>
<name>A0ABR7PAA1_9FIRM</name>
<organism evidence="1 2">
    <name type="scientific">Blautia stercoris</name>
    <dbReference type="NCBI Taxonomy" id="871664"/>
    <lineage>
        <taxon>Bacteria</taxon>
        <taxon>Bacillati</taxon>
        <taxon>Bacillota</taxon>
        <taxon>Clostridia</taxon>
        <taxon>Lachnospirales</taxon>
        <taxon>Lachnospiraceae</taxon>
        <taxon>Blautia</taxon>
    </lineage>
</organism>
<gene>
    <name evidence="1" type="ORF">H8712_06170</name>
</gene>